<evidence type="ECO:0000256" key="1">
    <source>
        <dbReference type="SAM" id="MobiDB-lite"/>
    </source>
</evidence>
<dbReference type="AlphaFoldDB" id="A0AAV7U4C4"/>
<dbReference type="EMBL" id="JANPWB010000005">
    <property type="protein sequence ID" value="KAJ1183251.1"/>
    <property type="molecule type" value="Genomic_DNA"/>
</dbReference>
<evidence type="ECO:0000313" key="3">
    <source>
        <dbReference type="Proteomes" id="UP001066276"/>
    </source>
</evidence>
<comment type="caution">
    <text evidence="2">The sequence shown here is derived from an EMBL/GenBank/DDBJ whole genome shotgun (WGS) entry which is preliminary data.</text>
</comment>
<dbReference type="Proteomes" id="UP001066276">
    <property type="component" value="Chromosome 3_1"/>
</dbReference>
<proteinExistence type="predicted"/>
<gene>
    <name evidence="2" type="ORF">NDU88_000076</name>
</gene>
<feature type="compositionally biased region" description="Basic and acidic residues" evidence="1">
    <location>
        <begin position="134"/>
        <end position="151"/>
    </location>
</feature>
<evidence type="ECO:0000313" key="2">
    <source>
        <dbReference type="EMBL" id="KAJ1183251.1"/>
    </source>
</evidence>
<keyword evidence="3" id="KW-1185">Reference proteome</keyword>
<organism evidence="2 3">
    <name type="scientific">Pleurodeles waltl</name>
    <name type="common">Iberian ribbed newt</name>
    <dbReference type="NCBI Taxonomy" id="8319"/>
    <lineage>
        <taxon>Eukaryota</taxon>
        <taxon>Metazoa</taxon>
        <taxon>Chordata</taxon>
        <taxon>Craniata</taxon>
        <taxon>Vertebrata</taxon>
        <taxon>Euteleostomi</taxon>
        <taxon>Amphibia</taxon>
        <taxon>Batrachia</taxon>
        <taxon>Caudata</taxon>
        <taxon>Salamandroidea</taxon>
        <taxon>Salamandridae</taxon>
        <taxon>Pleurodelinae</taxon>
        <taxon>Pleurodeles</taxon>
    </lineage>
</organism>
<feature type="region of interest" description="Disordered" evidence="1">
    <location>
        <begin position="134"/>
        <end position="168"/>
    </location>
</feature>
<protein>
    <submittedName>
        <fullName evidence="2">Uncharacterized protein</fullName>
    </submittedName>
</protein>
<sequence>MKATLTRLMPVKHFRVSGASCYPDNGDPCAPELGPRPPAPPAELGPRCLLVLPGSAPGAASAGSVLPPYEAFNAGTLRVTPGRRLRGVSDPCAVEAHEPCVKEFCEFTPIVSPHGPLVSSCIFSLKQKEQECQVFTDRPDSQKEDREDRKRNIISASQTQPWANRWKDFDAPTALMGHASSSKEEGL</sequence>
<accession>A0AAV7U4C4</accession>
<name>A0AAV7U4C4_PLEWA</name>
<reference evidence="2" key="1">
    <citation type="journal article" date="2022" name="bioRxiv">
        <title>Sequencing and chromosome-scale assembly of the giantPleurodeles waltlgenome.</title>
        <authorList>
            <person name="Brown T."/>
            <person name="Elewa A."/>
            <person name="Iarovenko S."/>
            <person name="Subramanian E."/>
            <person name="Araus A.J."/>
            <person name="Petzold A."/>
            <person name="Susuki M."/>
            <person name="Suzuki K.-i.T."/>
            <person name="Hayashi T."/>
            <person name="Toyoda A."/>
            <person name="Oliveira C."/>
            <person name="Osipova E."/>
            <person name="Leigh N.D."/>
            <person name="Simon A."/>
            <person name="Yun M.H."/>
        </authorList>
    </citation>
    <scope>NUCLEOTIDE SEQUENCE</scope>
    <source>
        <strain evidence="2">20211129_DDA</strain>
        <tissue evidence="2">Liver</tissue>
    </source>
</reference>